<evidence type="ECO:0000313" key="3">
    <source>
        <dbReference type="Proteomes" id="UP001556692"/>
    </source>
</evidence>
<gene>
    <name evidence="2" type="ORF">ABGN05_12055</name>
</gene>
<dbReference type="Proteomes" id="UP001556692">
    <property type="component" value="Unassembled WGS sequence"/>
</dbReference>
<protein>
    <submittedName>
        <fullName evidence="2">Esterase-like activity of phytase family protein</fullName>
    </submittedName>
</protein>
<keyword evidence="3" id="KW-1185">Reference proteome</keyword>
<dbReference type="InterPro" id="IPR027372">
    <property type="entry name" value="Phytase-like_dom"/>
</dbReference>
<feature type="domain" description="Phytase-like" evidence="1">
    <location>
        <begin position="46"/>
        <end position="298"/>
    </location>
</feature>
<evidence type="ECO:0000313" key="2">
    <source>
        <dbReference type="EMBL" id="MEX0406401.1"/>
    </source>
</evidence>
<accession>A0ABV3SIS5</accession>
<organism evidence="2 3">
    <name type="scientific">Aquibium pacificus</name>
    <dbReference type="NCBI Taxonomy" id="3153579"/>
    <lineage>
        <taxon>Bacteria</taxon>
        <taxon>Pseudomonadati</taxon>
        <taxon>Pseudomonadota</taxon>
        <taxon>Alphaproteobacteria</taxon>
        <taxon>Hyphomicrobiales</taxon>
        <taxon>Phyllobacteriaceae</taxon>
        <taxon>Aquibium</taxon>
    </lineage>
</organism>
<dbReference type="EMBL" id="JBDPGJ010000002">
    <property type="protein sequence ID" value="MEX0406401.1"/>
    <property type="molecule type" value="Genomic_DNA"/>
</dbReference>
<dbReference type="Pfam" id="PF13449">
    <property type="entry name" value="Phytase-like"/>
    <property type="match status" value="1"/>
</dbReference>
<proteinExistence type="predicted"/>
<dbReference type="InterPro" id="IPR014567">
    <property type="entry name" value="UCP031900"/>
</dbReference>
<evidence type="ECO:0000259" key="1">
    <source>
        <dbReference type="Pfam" id="PF13449"/>
    </source>
</evidence>
<reference evidence="2 3" key="1">
    <citation type="submission" date="2024-05" db="EMBL/GenBank/DDBJ databases">
        <authorList>
            <person name="Jiang F."/>
        </authorList>
    </citation>
    <scope>NUCLEOTIDE SEQUENCE [LARGE SCALE GENOMIC DNA]</scope>
    <source>
        <strain evidence="2 3">LZ166</strain>
    </source>
</reference>
<dbReference type="PIRSF" id="PIRSF031900">
    <property type="entry name" value="UCP031900"/>
    <property type="match status" value="1"/>
</dbReference>
<name>A0ABV3SIS5_9HYPH</name>
<comment type="caution">
    <text evidence="2">The sequence shown here is derived from an EMBL/GenBank/DDBJ whole genome shotgun (WGS) entry which is preliminary data.</text>
</comment>
<sequence length="314" mass="35141">MAEPAEVERLTIRAWPIKQFRIGSDETRFGSLEFAGGLEMTSRDRDFGALSAFRFLEPGTRFVGVADTGFWFFGTVARDETGRPTGFENFTMQQMVDDDGDVIGEKWNTDAEGLAVRDGIATVGFEREHRVSEFRLAPEDMKAPLRDVDFLVPAHELRRNRGFETITFAHPHGIHEGARVVVSEKSLDTKGNIFAAIIEGPARGVFTVARRGEFDITDGAFLPDGDLLLLERSYSVGKGVGLRLRRIYGESIMPGELADGPILMEADMGYQIDNMEGMDVWRRDDGALMVSLVSDDNHSLLQRNLYLEFILHED</sequence>